<gene>
    <name evidence="1" type="ORF">K7C98_39045</name>
</gene>
<keyword evidence="2" id="KW-1185">Reference proteome</keyword>
<comment type="caution">
    <text evidence="1">The sequence shown here is derived from an EMBL/GenBank/DDBJ whole genome shotgun (WGS) entry which is preliminary data.</text>
</comment>
<sequence length="78" mass="8684">MKTILQLLDEAADQLRDPIYRDQFRRGAEAMNPAGGDGLSQGRVMIRAVLIALDDPEAVKGRLRKILQVLHTPDDESN</sequence>
<organism evidence="1 2">
    <name type="scientific">Nannocystis pusilla</name>
    <dbReference type="NCBI Taxonomy" id="889268"/>
    <lineage>
        <taxon>Bacteria</taxon>
        <taxon>Pseudomonadati</taxon>
        <taxon>Myxococcota</taxon>
        <taxon>Polyangia</taxon>
        <taxon>Nannocystales</taxon>
        <taxon>Nannocystaceae</taxon>
        <taxon>Nannocystis</taxon>
    </lineage>
</organism>
<name>A0ABS7U408_9BACT</name>
<accession>A0ABS7U408</accession>
<evidence type="ECO:0000313" key="1">
    <source>
        <dbReference type="EMBL" id="MBZ5715268.1"/>
    </source>
</evidence>
<proteinExistence type="predicted"/>
<evidence type="ECO:0000313" key="2">
    <source>
        <dbReference type="Proteomes" id="UP001139031"/>
    </source>
</evidence>
<protein>
    <submittedName>
        <fullName evidence="1">Uncharacterized protein</fullName>
    </submittedName>
</protein>
<dbReference type="EMBL" id="JAIRAU010000056">
    <property type="protein sequence ID" value="MBZ5715268.1"/>
    <property type="molecule type" value="Genomic_DNA"/>
</dbReference>
<dbReference type="Proteomes" id="UP001139031">
    <property type="component" value="Unassembled WGS sequence"/>
</dbReference>
<dbReference type="RefSeq" id="WP_224197009.1">
    <property type="nucleotide sequence ID" value="NZ_JAIRAU010000056.1"/>
</dbReference>
<reference evidence="1" key="1">
    <citation type="submission" date="2021-08" db="EMBL/GenBank/DDBJ databases">
        <authorList>
            <person name="Stevens D.C."/>
        </authorList>
    </citation>
    <scope>NUCLEOTIDE SEQUENCE</scope>
    <source>
        <strain evidence="1">DSM 53165</strain>
    </source>
</reference>